<reference evidence="4" key="1">
    <citation type="submission" date="2017-02" db="UniProtKB">
        <authorList>
            <consortium name="WormBaseParasite"/>
        </authorList>
    </citation>
    <scope>IDENTIFICATION</scope>
</reference>
<feature type="domain" description="Ground-like" evidence="1">
    <location>
        <begin position="73"/>
        <end position="130"/>
    </location>
</feature>
<evidence type="ECO:0000313" key="4">
    <source>
        <dbReference type="WBParaSite" id="TCLT_0000414401-mRNA-1"/>
    </source>
</evidence>
<reference evidence="2 3" key="2">
    <citation type="submission" date="2018-11" db="EMBL/GenBank/DDBJ databases">
        <authorList>
            <consortium name="Pathogen Informatics"/>
        </authorList>
    </citation>
    <scope>NUCLEOTIDE SEQUENCE [LARGE SCALE GENOMIC DNA]</scope>
</reference>
<gene>
    <name evidence="2" type="ORF">TCLT_LOCUS4133</name>
</gene>
<proteinExistence type="predicted"/>
<dbReference type="Proteomes" id="UP000276776">
    <property type="component" value="Unassembled WGS sequence"/>
</dbReference>
<sequence>SKFLLHHAYLCNCDKIKTQHPTVFDFRINVVFTLQENIVLDCCVSCDDRCRNRVTREQLLAVRGSNQRSAEHRHMISSDVRETKRLIQAAAEKSFGGSFNVICSNGSFSFITHTEKYCQASGAGIVCYAFKAD</sequence>
<accession>A0A0N5CV24</accession>
<evidence type="ECO:0000259" key="1">
    <source>
        <dbReference type="Pfam" id="PF04155"/>
    </source>
</evidence>
<dbReference type="InterPro" id="IPR007284">
    <property type="entry name" value="Ground-like_dom"/>
</dbReference>
<organism evidence="4">
    <name type="scientific">Thelazia callipaeda</name>
    <name type="common">Oriental eyeworm</name>
    <name type="synonym">Parasitic nematode</name>
    <dbReference type="NCBI Taxonomy" id="103827"/>
    <lineage>
        <taxon>Eukaryota</taxon>
        <taxon>Metazoa</taxon>
        <taxon>Ecdysozoa</taxon>
        <taxon>Nematoda</taxon>
        <taxon>Chromadorea</taxon>
        <taxon>Rhabditida</taxon>
        <taxon>Spirurina</taxon>
        <taxon>Spiruromorpha</taxon>
        <taxon>Thelazioidea</taxon>
        <taxon>Thelaziidae</taxon>
        <taxon>Thelazia</taxon>
    </lineage>
</organism>
<keyword evidence="3" id="KW-1185">Reference proteome</keyword>
<dbReference type="Pfam" id="PF04155">
    <property type="entry name" value="Ground-like"/>
    <property type="match status" value="1"/>
</dbReference>
<dbReference type="EMBL" id="UYYF01004277">
    <property type="protein sequence ID" value="VDN01197.1"/>
    <property type="molecule type" value="Genomic_DNA"/>
</dbReference>
<dbReference type="OrthoDB" id="5858182at2759"/>
<evidence type="ECO:0000313" key="2">
    <source>
        <dbReference type="EMBL" id="VDN01197.1"/>
    </source>
</evidence>
<name>A0A0N5CV24_THECL</name>
<protein>
    <submittedName>
        <fullName evidence="4">Ground-like domain-containing protein</fullName>
    </submittedName>
</protein>
<dbReference type="WBParaSite" id="TCLT_0000414401-mRNA-1">
    <property type="protein sequence ID" value="TCLT_0000414401-mRNA-1"/>
    <property type="gene ID" value="TCLT_0000414401"/>
</dbReference>
<evidence type="ECO:0000313" key="3">
    <source>
        <dbReference type="Proteomes" id="UP000276776"/>
    </source>
</evidence>
<dbReference type="STRING" id="103827.A0A0N5CV24"/>
<dbReference type="AlphaFoldDB" id="A0A0N5CV24"/>